<dbReference type="PANTHER" id="PTHR22750">
    <property type="entry name" value="G-PROTEIN COUPLED RECEPTOR"/>
    <property type="match status" value="1"/>
</dbReference>
<evidence type="ECO:0000256" key="19">
    <source>
        <dbReference type="SAM" id="Phobius"/>
    </source>
</evidence>
<comment type="caution">
    <text evidence="21">The sequence shown here is derived from an EMBL/GenBank/DDBJ whole genome shotgun (WGS) entry which is preliminary data.</text>
</comment>
<evidence type="ECO:0000256" key="1">
    <source>
        <dbReference type="ARBA" id="ARBA00004651"/>
    </source>
</evidence>
<feature type="transmembrane region" description="Helical" evidence="19">
    <location>
        <begin position="30"/>
        <end position="50"/>
    </location>
</feature>
<dbReference type="GO" id="GO:0004978">
    <property type="term" value="F:corticotropin receptor activity"/>
    <property type="evidence" value="ECO:0007669"/>
    <property type="project" value="InterPro"/>
</dbReference>
<keyword evidence="4 19" id="KW-0812">Transmembrane</keyword>
<keyword evidence="5" id="KW-0832">Ubl conjugation</keyword>
<keyword evidence="14" id="KW-0449">Lipoprotein</keyword>
<organism evidence="21">
    <name type="scientific">Pongo abelii</name>
    <name type="common">Sumatran orangutan</name>
    <name type="synonym">Pongo pygmaeus abelii</name>
    <dbReference type="NCBI Taxonomy" id="9601"/>
    <lineage>
        <taxon>Eukaryota</taxon>
        <taxon>Metazoa</taxon>
        <taxon>Chordata</taxon>
        <taxon>Craniata</taxon>
        <taxon>Vertebrata</taxon>
        <taxon>Euteleostomi</taxon>
        <taxon>Mammalia</taxon>
        <taxon>Eutheria</taxon>
        <taxon>Euarchontoglires</taxon>
        <taxon>Primates</taxon>
        <taxon>Haplorrhini</taxon>
        <taxon>Catarrhini</taxon>
        <taxon>Hominidae</taxon>
        <taxon>Pongo</taxon>
    </lineage>
</organism>
<dbReference type="PRINTS" id="PR00237">
    <property type="entry name" value="GPCRRHODOPSN"/>
</dbReference>
<evidence type="ECO:0000313" key="21">
    <source>
        <dbReference type="EMBL" id="PNJ11528.1"/>
    </source>
</evidence>
<evidence type="ECO:0000256" key="8">
    <source>
        <dbReference type="ARBA" id="ARBA00023136"/>
    </source>
</evidence>
<protein>
    <recommendedName>
        <fullName evidence="2">Adrenocorticotropic hormone receptor</fullName>
    </recommendedName>
    <alternativeName>
        <fullName evidence="16">Adrenocorticotropin receptor</fullName>
    </alternativeName>
    <alternativeName>
        <fullName evidence="15">Melanocortin receptor 2</fullName>
    </alternativeName>
</protein>
<dbReference type="Pfam" id="PF00001">
    <property type="entry name" value="7tm_1"/>
    <property type="match status" value="1"/>
</dbReference>
<evidence type="ECO:0000256" key="13">
    <source>
        <dbReference type="ARBA" id="ARBA00023224"/>
    </source>
</evidence>
<feature type="domain" description="G-protein coupled receptors family 1 profile" evidence="20">
    <location>
        <begin position="41"/>
        <end position="123"/>
    </location>
</feature>
<comment type="subcellular location">
    <subcellularLocation>
        <location evidence="1">Cell membrane</location>
        <topology evidence="1">Multi-pass membrane protein</topology>
    </subcellularLocation>
</comment>
<evidence type="ECO:0000256" key="6">
    <source>
        <dbReference type="ARBA" id="ARBA00022989"/>
    </source>
</evidence>
<comment type="subunit">
    <text evidence="18">Homodimer. Interacts with corticotropin (ACTH). Interacts with MRAP; this interaction targets MC2R to the plasma membrane. Interacts with MRAP2; competing with MRAP for binding to MC2R and impairing the binding of corticotropin (ACTH).</text>
</comment>
<evidence type="ECO:0000256" key="3">
    <source>
        <dbReference type="ARBA" id="ARBA00022475"/>
    </source>
</evidence>
<dbReference type="InterPro" id="IPR001168">
    <property type="entry name" value="ACTH_rcpt"/>
</dbReference>
<dbReference type="PRINTS" id="PR00534">
    <property type="entry name" value="MCRFAMILY"/>
</dbReference>
<dbReference type="InterPro" id="IPR001671">
    <property type="entry name" value="Melcrt_ACTH_rcpt"/>
</dbReference>
<keyword evidence="13" id="KW-0807">Transducer</keyword>
<keyword evidence="8 19" id="KW-0472">Membrane</keyword>
<evidence type="ECO:0000256" key="2">
    <source>
        <dbReference type="ARBA" id="ARBA00017113"/>
    </source>
</evidence>
<keyword evidence="9" id="KW-0564">Palmitate</keyword>
<dbReference type="GO" id="GO:0005886">
    <property type="term" value="C:plasma membrane"/>
    <property type="evidence" value="ECO:0007669"/>
    <property type="project" value="UniProtKB-SubCell"/>
</dbReference>
<dbReference type="SMR" id="A0A2J8RSN5"/>
<dbReference type="SUPFAM" id="SSF81321">
    <property type="entry name" value="Family A G protein-coupled receptor-like"/>
    <property type="match status" value="1"/>
</dbReference>
<evidence type="ECO:0000256" key="10">
    <source>
        <dbReference type="ARBA" id="ARBA00023157"/>
    </source>
</evidence>
<reference evidence="21" key="1">
    <citation type="submission" date="2017-12" db="EMBL/GenBank/DDBJ databases">
        <title>High-resolution comparative analysis of great ape genomes.</title>
        <authorList>
            <person name="Pollen A."/>
            <person name="Hastie A."/>
            <person name="Hormozdiari F."/>
            <person name="Dougherty M."/>
            <person name="Liu R."/>
            <person name="Chaisson M."/>
            <person name="Hoppe E."/>
            <person name="Hill C."/>
            <person name="Pang A."/>
            <person name="Hillier L."/>
            <person name="Baker C."/>
            <person name="Armstrong J."/>
            <person name="Shendure J."/>
            <person name="Paten B."/>
            <person name="Wilson R."/>
            <person name="Chao H."/>
            <person name="Schneider V."/>
            <person name="Ventura M."/>
            <person name="Kronenberg Z."/>
            <person name="Murali S."/>
            <person name="Gordon D."/>
            <person name="Cantsilieris S."/>
            <person name="Munson K."/>
            <person name="Nelson B."/>
            <person name="Raja A."/>
            <person name="Underwood J."/>
            <person name="Diekhans M."/>
            <person name="Fiddes I."/>
            <person name="Haussler D."/>
            <person name="Eichler E."/>
        </authorList>
    </citation>
    <scope>NUCLEOTIDE SEQUENCE [LARGE SCALE GENOMIC DNA]</scope>
    <source>
        <strain evidence="21">Susie</strain>
    </source>
</reference>
<proteinExistence type="predicted"/>
<evidence type="ECO:0000256" key="18">
    <source>
        <dbReference type="ARBA" id="ARBA00065360"/>
    </source>
</evidence>
<comment type="function">
    <text evidence="17">Hormone receptor primarily expressed in adrenal cortex that plays a key role in regulating adrenocortical function. Upon corticotropin (ACTH) binding, facilitates the release of adrenal glucocorticoids, including cortisol and corticosterone. In addition, MC2R is required for fetal and neonatal adrenal gland development. Mechanistically, activates adenylate cyclase (cAMP), the MAPK cascade as well as the cAMP-dependent protein kinase A pathway leading to steroidogenic factor 1/NR5A1-mediated transcriptional activation.</text>
</comment>
<keyword evidence="12" id="KW-0325">Glycoprotein</keyword>
<dbReference type="InterPro" id="IPR017452">
    <property type="entry name" value="GPCR_Rhodpsn_7TM"/>
</dbReference>
<keyword evidence="10" id="KW-1015">Disulfide bond</keyword>
<keyword evidence="3" id="KW-1003">Cell membrane</keyword>
<dbReference type="Gene3D" id="1.20.1070.10">
    <property type="entry name" value="Rhodopsin 7-helix transmembrane proteins"/>
    <property type="match status" value="1"/>
</dbReference>
<evidence type="ECO:0000256" key="5">
    <source>
        <dbReference type="ARBA" id="ARBA00022843"/>
    </source>
</evidence>
<evidence type="ECO:0000256" key="9">
    <source>
        <dbReference type="ARBA" id="ARBA00023139"/>
    </source>
</evidence>
<keyword evidence="11" id="KW-0675">Receptor</keyword>
<dbReference type="EMBL" id="NDHI03003656">
    <property type="protein sequence ID" value="PNJ11528.1"/>
    <property type="molecule type" value="Genomic_DNA"/>
</dbReference>
<keyword evidence="6 19" id="KW-1133">Transmembrane helix</keyword>
<feature type="non-terminal residue" evidence="21">
    <location>
        <position position="123"/>
    </location>
</feature>
<gene>
    <name evidence="21" type="ORF">CR201_G0048855</name>
</gene>
<dbReference type="PRINTS" id="PR00520">
    <property type="entry name" value="ACTROPHINR"/>
</dbReference>
<keyword evidence="7" id="KW-0297">G-protein coupled receptor</keyword>
<evidence type="ECO:0000256" key="12">
    <source>
        <dbReference type="ARBA" id="ARBA00023180"/>
    </source>
</evidence>
<accession>A0A2J8RSN5</accession>
<dbReference type="AlphaFoldDB" id="A0A2J8RSN5"/>
<dbReference type="PROSITE" id="PS50262">
    <property type="entry name" value="G_PROTEIN_RECEP_F1_2"/>
    <property type="match status" value="1"/>
</dbReference>
<evidence type="ECO:0000256" key="17">
    <source>
        <dbReference type="ARBA" id="ARBA00058340"/>
    </source>
</evidence>
<evidence type="ECO:0000256" key="11">
    <source>
        <dbReference type="ARBA" id="ARBA00023170"/>
    </source>
</evidence>
<evidence type="ECO:0000256" key="15">
    <source>
        <dbReference type="ARBA" id="ARBA00031493"/>
    </source>
</evidence>
<feature type="transmembrane region" description="Helical" evidence="19">
    <location>
        <begin position="57"/>
        <end position="79"/>
    </location>
</feature>
<evidence type="ECO:0000256" key="4">
    <source>
        <dbReference type="ARBA" id="ARBA00022692"/>
    </source>
</evidence>
<evidence type="ECO:0000256" key="16">
    <source>
        <dbReference type="ARBA" id="ARBA00031897"/>
    </source>
</evidence>
<sequence>MKHIINSYENINNTARNNSDCPRVVLPEEIFFTISIVGVLENLIVLLAVFKNKNLQAPMYFFICSLAISDMLGSLYKILENILIILRNMGYLKPRGSFETTADDIIDSLFVLSLLGSIFSLSV</sequence>
<dbReference type="GO" id="GO:0007189">
    <property type="term" value="P:adenylate cyclase-activating G protein-coupled receptor signaling pathway"/>
    <property type="evidence" value="ECO:0007669"/>
    <property type="project" value="UniProtKB-ARBA"/>
</dbReference>
<evidence type="ECO:0000256" key="7">
    <source>
        <dbReference type="ARBA" id="ARBA00023040"/>
    </source>
</evidence>
<evidence type="ECO:0000259" key="20">
    <source>
        <dbReference type="PROSITE" id="PS50262"/>
    </source>
</evidence>
<evidence type="ECO:0000256" key="14">
    <source>
        <dbReference type="ARBA" id="ARBA00023288"/>
    </source>
</evidence>
<dbReference type="InterPro" id="IPR000276">
    <property type="entry name" value="GPCR_Rhodpsn"/>
</dbReference>
<name>A0A2J8RSN5_PONAB</name>